<keyword evidence="5" id="KW-1185">Reference proteome</keyword>
<dbReference type="InterPro" id="IPR056884">
    <property type="entry name" value="NPHP3-like_N"/>
</dbReference>
<dbReference type="Gene3D" id="3.40.50.300">
    <property type="entry name" value="P-loop containing nucleotide triphosphate hydrolases"/>
    <property type="match status" value="1"/>
</dbReference>
<accession>A0ABR3SA51</accession>
<proteinExistence type="predicted"/>
<protein>
    <recommendedName>
        <fullName evidence="3">NACHT domain-containing protein</fullName>
    </recommendedName>
</protein>
<keyword evidence="1" id="KW-0677">Repeat</keyword>
<feature type="compositionally biased region" description="Low complexity" evidence="2">
    <location>
        <begin position="11"/>
        <end position="26"/>
    </location>
</feature>
<feature type="region of interest" description="Disordered" evidence="2">
    <location>
        <begin position="1"/>
        <end position="39"/>
    </location>
</feature>
<sequence length="659" mass="74963">MGYKNIAIPQPSTSTPPSDTDAATAPHPSAASNRAASPYSLRERLWNNAYDQARNEDSKTVDGYECILSAQLRQEDADFLTPSHPDSTDDTAPSNKIEQDVEKRKKQMGQLVENGAQRIKEEDNTKQGIQSSIEFAKVFKKVVDNAVQASHEAALVWVGILMNPLTEASFRREGIVYVVSRMDWYWELSSLLLDENIQPHQQGLRGELEERVTHLYAQLLLYQMKSVCSYYCGRFSVFVRDLVKFDNWDGKLNDIKAAEEAVRQDSEQYNTVRIQGILRDIATTAEEQYSKLDQISSAIQEQTKQQNAIHESDEYKSCLKDLYVTDPRDDKKRLESLKGGLIKDSYKWVLENSDFKRWRDDPQSRLLWVKADPGKGKTMLLCGIIDELQKLNTAHHPVYFFCQATDSRINSATAVLRGLVYFLVDQQPSLISHVREKYDGAGEKAFTDANAWVAMEKIFTNILNDENLEKTYLIVDALDECTTGLDALLDFIAQNCSLSSRVKWIISSRNWPNIEERLQQAGHKVKLSLELNAESVSAAVSTFIKHKVDNLANLKEDKELQEVVLKYLKSNANDTFLWVALVCEELKPISVWDVQEKLNDFPPGLDALYKQMIQQISKQPDAKVCKQILALVALMYRPITIKELTSLWLSKTKALSTHF</sequence>
<dbReference type="EMBL" id="JAJVDC020000342">
    <property type="protein sequence ID" value="KAL1615014.1"/>
    <property type="molecule type" value="Genomic_DNA"/>
</dbReference>
<evidence type="ECO:0000259" key="3">
    <source>
        <dbReference type="PROSITE" id="PS50837"/>
    </source>
</evidence>
<evidence type="ECO:0000313" key="4">
    <source>
        <dbReference type="EMBL" id="KAL1615014.1"/>
    </source>
</evidence>
<dbReference type="Proteomes" id="UP001521116">
    <property type="component" value="Unassembled WGS sequence"/>
</dbReference>
<dbReference type="Pfam" id="PF24883">
    <property type="entry name" value="NPHP3_N"/>
    <property type="match status" value="1"/>
</dbReference>
<evidence type="ECO:0000256" key="2">
    <source>
        <dbReference type="SAM" id="MobiDB-lite"/>
    </source>
</evidence>
<dbReference type="InterPro" id="IPR031359">
    <property type="entry name" value="NACHT_N"/>
</dbReference>
<gene>
    <name evidence="4" type="ORF">SLS56_011963</name>
</gene>
<comment type="caution">
    <text evidence="4">The sequence shown here is derived from an EMBL/GenBank/DDBJ whole genome shotgun (WGS) entry which is preliminary data.</text>
</comment>
<dbReference type="PROSITE" id="PS50837">
    <property type="entry name" value="NACHT"/>
    <property type="match status" value="1"/>
</dbReference>
<feature type="region of interest" description="Disordered" evidence="2">
    <location>
        <begin position="79"/>
        <end position="99"/>
    </location>
</feature>
<dbReference type="PANTHER" id="PTHR10039:SF14">
    <property type="entry name" value="NACHT DOMAIN-CONTAINING PROTEIN"/>
    <property type="match status" value="1"/>
</dbReference>
<dbReference type="InterPro" id="IPR027417">
    <property type="entry name" value="P-loop_NTPase"/>
</dbReference>
<dbReference type="Pfam" id="PF17100">
    <property type="entry name" value="NACHT_N"/>
    <property type="match status" value="1"/>
</dbReference>
<name>A0ABR3SA51_9PEZI</name>
<feature type="domain" description="NACHT" evidence="3">
    <location>
        <begin position="365"/>
        <end position="583"/>
    </location>
</feature>
<reference evidence="4 5" key="1">
    <citation type="submission" date="2024-02" db="EMBL/GenBank/DDBJ databases">
        <title>De novo assembly and annotation of 12 fungi associated with fruit tree decline syndrome in Ontario, Canada.</title>
        <authorList>
            <person name="Sulman M."/>
            <person name="Ellouze W."/>
            <person name="Ilyukhin E."/>
        </authorList>
    </citation>
    <scope>NUCLEOTIDE SEQUENCE [LARGE SCALE GENOMIC DNA]</scope>
    <source>
        <strain evidence="4 5">M1-105</strain>
    </source>
</reference>
<dbReference type="SUPFAM" id="SSF52540">
    <property type="entry name" value="P-loop containing nucleoside triphosphate hydrolases"/>
    <property type="match status" value="1"/>
</dbReference>
<evidence type="ECO:0000313" key="5">
    <source>
        <dbReference type="Proteomes" id="UP001521116"/>
    </source>
</evidence>
<dbReference type="PANTHER" id="PTHR10039">
    <property type="entry name" value="AMELOGENIN"/>
    <property type="match status" value="1"/>
</dbReference>
<organism evidence="4 5">
    <name type="scientific">Neofusicoccum ribis</name>
    <dbReference type="NCBI Taxonomy" id="45134"/>
    <lineage>
        <taxon>Eukaryota</taxon>
        <taxon>Fungi</taxon>
        <taxon>Dikarya</taxon>
        <taxon>Ascomycota</taxon>
        <taxon>Pezizomycotina</taxon>
        <taxon>Dothideomycetes</taxon>
        <taxon>Dothideomycetes incertae sedis</taxon>
        <taxon>Botryosphaeriales</taxon>
        <taxon>Botryosphaeriaceae</taxon>
        <taxon>Neofusicoccum</taxon>
    </lineage>
</organism>
<evidence type="ECO:0000256" key="1">
    <source>
        <dbReference type="ARBA" id="ARBA00022737"/>
    </source>
</evidence>
<dbReference type="InterPro" id="IPR007111">
    <property type="entry name" value="NACHT_NTPase"/>
</dbReference>